<dbReference type="EMBL" id="QOVI01000006">
    <property type="protein sequence ID" value="RXG12588.1"/>
    <property type="molecule type" value="Genomic_DNA"/>
</dbReference>
<keyword evidence="3" id="KW-1185">Reference proteome</keyword>
<dbReference type="Proteomes" id="UP000289821">
    <property type="component" value="Unassembled WGS sequence"/>
</dbReference>
<gene>
    <name evidence="2" type="ORF">DSM04_10669</name>
</gene>
<sequence length="235" mass="27439">MRKSFFIVFVCLFSYSLVLAQEEDQARLVNNPDQLLSVSNGVRNSYGSLRSIPPVTRVEGSPYLFDDWLHTARVYAKNGQLYMVENVNLDMQNQAFVTKVAKDSLFTFQFNEINFFEINGKKFESIFTKDGRRIYEIVSDNGEERLLKAYSVKLVPSSPDPMKNRPFDKYVQRENYYFEKDGKVSMLSLRKGKVLRTFDLEKNNQKTLEKFVEKNDLSYSDEKDVIKMIDFISTL</sequence>
<protein>
    <submittedName>
        <fullName evidence="2">Uncharacterized protein</fullName>
    </submittedName>
</protein>
<reference evidence="2 3" key="1">
    <citation type="submission" date="2018-07" db="EMBL/GenBank/DDBJ databases">
        <title>Leeuwenhoekiella genomics.</title>
        <authorList>
            <person name="Tahon G."/>
            <person name="Willems A."/>
        </authorList>
    </citation>
    <scope>NUCLEOTIDE SEQUENCE [LARGE SCALE GENOMIC DNA]</scope>
    <source>
        <strain evidence="2 3">R-50232</strain>
    </source>
</reference>
<proteinExistence type="predicted"/>
<dbReference type="OrthoDB" id="1438319at2"/>
<name>A0A4Q0NQC4_9FLAO</name>
<keyword evidence="1" id="KW-0732">Signal</keyword>
<organism evidence="2 3">
    <name type="scientific">Leeuwenhoekiella aestuarii</name>
    <dbReference type="NCBI Taxonomy" id="2249426"/>
    <lineage>
        <taxon>Bacteria</taxon>
        <taxon>Pseudomonadati</taxon>
        <taxon>Bacteroidota</taxon>
        <taxon>Flavobacteriia</taxon>
        <taxon>Flavobacteriales</taxon>
        <taxon>Flavobacteriaceae</taxon>
        <taxon>Leeuwenhoekiella</taxon>
    </lineage>
</organism>
<accession>A0A4Q0NQC4</accession>
<feature type="chain" id="PRO_5020912045" evidence="1">
    <location>
        <begin position="21"/>
        <end position="235"/>
    </location>
</feature>
<feature type="signal peptide" evidence="1">
    <location>
        <begin position="1"/>
        <end position="20"/>
    </location>
</feature>
<dbReference type="AlphaFoldDB" id="A0A4Q0NQC4"/>
<evidence type="ECO:0000256" key="1">
    <source>
        <dbReference type="SAM" id="SignalP"/>
    </source>
</evidence>
<dbReference type="RefSeq" id="WP_128762263.1">
    <property type="nucleotide sequence ID" value="NZ_QOVI01000006.1"/>
</dbReference>
<comment type="caution">
    <text evidence="2">The sequence shown here is derived from an EMBL/GenBank/DDBJ whole genome shotgun (WGS) entry which is preliminary data.</text>
</comment>
<evidence type="ECO:0000313" key="3">
    <source>
        <dbReference type="Proteomes" id="UP000289821"/>
    </source>
</evidence>
<evidence type="ECO:0000313" key="2">
    <source>
        <dbReference type="EMBL" id="RXG12588.1"/>
    </source>
</evidence>